<reference evidence="1 2" key="1">
    <citation type="submission" date="2017-09" db="EMBL/GenBank/DDBJ databases">
        <title>Comparative genomics of rhizobia isolated from Phaseolus vulgaris in China.</title>
        <authorList>
            <person name="Tong W."/>
        </authorList>
    </citation>
    <scope>NUCLEOTIDE SEQUENCE [LARGE SCALE GENOMIC DNA]</scope>
    <source>
        <strain evidence="1 2">PCH1</strain>
    </source>
</reference>
<name>A0A2A6M761_RHIFR</name>
<dbReference type="RefSeq" id="WP_097586518.1">
    <property type="nucleotide sequence ID" value="NZ_NWTC01000001.1"/>
</dbReference>
<evidence type="ECO:0000313" key="1">
    <source>
        <dbReference type="EMBL" id="PDT50448.1"/>
    </source>
</evidence>
<keyword evidence="1" id="KW-0808">Transferase</keyword>
<dbReference type="Proteomes" id="UP000220353">
    <property type="component" value="Unassembled WGS sequence"/>
</dbReference>
<comment type="caution">
    <text evidence="1">The sequence shown here is derived from an EMBL/GenBank/DDBJ whole genome shotgun (WGS) entry which is preliminary data.</text>
</comment>
<dbReference type="EMBL" id="NWTC01000001">
    <property type="protein sequence ID" value="PDT50448.1"/>
    <property type="molecule type" value="Genomic_DNA"/>
</dbReference>
<dbReference type="SUPFAM" id="SSF53448">
    <property type="entry name" value="Nucleotide-diphospho-sugar transferases"/>
    <property type="match status" value="1"/>
</dbReference>
<dbReference type="InterPro" id="IPR029044">
    <property type="entry name" value="Nucleotide-diphossugar_trans"/>
</dbReference>
<protein>
    <submittedName>
        <fullName evidence="1">Glycosyl transferase</fullName>
    </submittedName>
</protein>
<evidence type="ECO:0000313" key="2">
    <source>
        <dbReference type="Proteomes" id="UP000220353"/>
    </source>
</evidence>
<accession>A0A2A6M761</accession>
<sequence length="281" mass="32047">MTSSILAASGGVKQVICISWGTKYGAPFINRLYAMVARNITPPFTFTCFTDNRAGLNPQILCEDLPPLDVRYMPTKTRGIWPKARLWGATLGKLKGPVLFLDLDLVIVSSLDVFFEIGGADDVVMARNQTTPFERLGQTSLFRFPVGKLVPLQEKFRSDPQGVADTYRYEQRFVSRNAPGGITFFPRKWVLHFRQDCRWPFPLNYCFAPRLPSSARVVIFPRGLHPQHAIEGRYGTKGPRKTGFQHMMGVFDAKLRKGKGALRYLRHYIRPTPWVAQHWRE</sequence>
<organism evidence="1 2">
    <name type="scientific">Rhizobium fredii</name>
    <name type="common">Sinorhizobium fredii</name>
    <dbReference type="NCBI Taxonomy" id="380"/>
    <lineage>
        <taxon>Bacteria</taxon>
        <taxon>Pseudomonadati</taxon>
        <taxon>Pseudomonadota</taxon>
        <taxon>Alphaproteobacteria</taxon>
        <taxon>Hyphomicrobiales</taxon>
        <taxon>Rhizobiaceae</taxon>
        <taxon>Sinorhizobium/Ensifer group</taxon>
        <taxon>Sinorhizobium</taxon>
    </lineage>
</organism>
<gene>
    <name evidence="1" type="ORF">CO661_02155</name>
</gene>
<dbReference type="GO" id="GO:0016740">
    <property type="term" value="F:transferase activity"/>
    <property type="evidence" value="ECO:0007669"/>
    <property type="project" value="UniProtKB-KW"/>
</dbReference>
<dbReference type="AlphaFoldDB" id="A0A2A6M761"/>
<proteinExistence type="predicted"/>